<keyword evidence="1" id="KW-1133">Transmembrane helix</keyword>
<name>A0A1M6FCQ3_9ACTN</name>
<keyword evidence="1" id="KW-0472">Membrane</keyword>
<dbReference type="EMBL" id="FQZG01000021">
    <property type="protein sequence ID" value="SHI95518.1"/>
    <property type="molecule type" value="Genomic_DNA"/>
</dbReference>
<dbReference type="AlphaFoldDB" id="A0A1M6FCQ3"/>
<dbReference type="Proteomes" id="UP000184512">
    <property type="component" value="Unassembled WGS sequence"/>
</dbReference>
<protein>
    <submittedName>
        <fullName evidence="2">Uncharacterized protein</fullName>
    </submittedName>
</protein>
<dbReference type="STRING" id="1123357.SAMN02745244_01405"/>
<keyword evidence="3" id="KW-1185">Reference proteome</keyword>
<evidence type="ECO:0000313" key="2">
    <source>
        <dbReference type="EMBL" id="SHI95518.1"/>
    </source>
</evidence>
<proteinExistence type="predicted"/>
<gene>
    <name evidence="2" type="ORF">SAMN02745244_01405</name>
</gene>
<accession>A0A1M6FCQ3</accession>
<reference evidence="2 3" key="1">
    <citation type="submission" date="2016-11" db="EMBL/GenBank/DDBJ databases">
        <authorList>
            <person name="Jaros S."/>
            <person name="Januszkiewicz K."/>
            <person name="Wedrychowicz H."/>
        </authorList>
    </citation>
    <scope>NUCLEOTIDE SEQUENCE [LARGE SCALE GENOMIC DNA]</scope>
    <source>
        <strain evidence="2 3">DSM 12906</strain>
    </source>
</reference>
<evidence type="ECO:0000313" key="3">
    <source>
        <dbReference type="Proteomes" id="UP000184512"/>
    </source>
</evidence>
<keyword evidence="1" id="KW-0812">Transmembrane</keyword>
<feature type="transmembrane region" description="Helical" evidence="1">
    <location>
        <begin position="33"/>
        <end position="53"/>
    </location>
</feature>
<feature type="transmembrane region" description="Helical" evidence="1">
    <location>
        <begin position="7"/>
        <end position="27"/>
    </location>
</feature>
<sequence length="63" mass="6477">MKPPVDVATISLGLATIGFGVVLLFAPLIPQPLIQPTLALALAAAGTIGLILTTGRKSKKKNR</sequence>
<evidence type="ECO:0000256" key="1">
    <source>
        <dbReference type="SAM" id="Phobius"/>
    </source>
</evidence>
<organism evidence="2 3">
    <name type="scientific">Tessaracoccus bendigoensis DSM 12906</name>
    <dbReference type="NCBI Taxonomy" id="1123357"/>
    <lineage>
        <taxon>Bacteria</taxon>
        <taxon>Bacillati</taxon>
        <taxon>Actinomycetota</taxon>
        <taxon>Actinomycetes</taxon>
        <taxon>Propionibacteriales</taxon>
        <taxon>Propionibacteriaceae</taxon>
        <taxon>Tessaracoccus</taxon>
    </lineage>
</organism>
<dbReference type="RefSeq" id="WP_073186830.1">
    <property type="nucleotide sequence ID" value="NZ_FQZG01000021.1"/>
</dbReference>